<evidence type="ECO:0000313" key="2">
    <source>
        <dbReference type="Proteomes" id="UP000287910"/>
    </source>
</evidence>
<dbReference type="Pfam" id="PF02583">
    <property type="entry name" value="Trns_repr_metal"/>
    <property type="match status" value="1"/>
</dbReference>
<dbReference type="PANTHER" id="PTHR33677">
    <property type="entry name" value="TRANSCRIPTIONAL REPRESSOR FRMR-RELATED"/>
    <property type="match status" value="1"/>
</dbReference>
<dbReference type="InterPro" id="IPR003735">
    <property type="entry name" value="Metal_Tscrpt_repr"/>
</dbReference>
<sequence length="103" mass="11671">MVLNIITNQLKRRQHRLNSYDDKVKNRMKRMEGQLRGVLKMMEEGKDCKAVITQLSAVRSGVDRAIGLIVSQNLLECIQAAEGDEKALNDSIQEAVNLFVKSR</sequence>
<dbReference type="Gene3D" id="1.20.58.1000">
    <property type="entry name" value="Metal-sensitive repressor, helix protomer"/>
    <property type="match status" value="1"/>
</dbReference>
<protein>
    <submittedName>
        <fullName evidence="1">Metal-sensitive transcriptional regulator</fullName>
    </submittedName>
</protein>
<dbReference type="CDD" id="cd10155">
    <property type="entry name" value="BsYrkD-like_DUF156"/>
    <property type="match status" value="1"/>
</dbReference>
<dbReference type="Proteomes" id="UP000287910">
    <property type="component" value="Unassembled WGS sequence"/>
</dbReference>
<keyword evidence="2" id="KW-1185">Reference proteome</keyword>
<name>A0A432L895_9BACI</name>
<organism evidence="1 2">
    <name type="scientific">Lysinibacillus antri</name>
    <dbReference type="NCBI Taxonomy" id="2498145"/>
    <lineage>
        <taxon>Bacteria</taxon>
        <taxon>Bacillati</taxon>
        <taxon>Bacillota</taxon>
        <taxon>Bacilli</taxon>
        <taxon>Bacillales</taxon>
        <taxon>Bacillaceae</taxon>
        <taxon>Lysinibacillus</taxon>
    </lineage>
</organism>
<dbReference type="GO" id="GO:0045892">
    <property type="term" value="P:negative regulation of DNA-templated transcription"/>
    <property type="evidence" value="ECO:0007669"/>
    <property type="project" value="UniProtKB-ARBA"/>
</dbReference>
<dbReference type="EMBL" id="RYYR01000031">
    <property type="protein sequence ID" value="RUL48652.1"/>
    <property type="molecule type" value="Genomic_DNA"/>
</dbReference>
<dbReference type="RefSeq" id="WP_126660363.1">
    <property type="nucleotide sequence ID" value="NZ_RYYR01000031.1"/>
</dbReference>
<dbReference type="PANTHER" id="PTHR33677:SF5">
    <property type="entry name" value="TRANSCRIPTIONAL REPRESSOR FRMR"/>
    <property type="match status" value="1"/>
</dbReference>
<dbReference type="GO" id="GO:0046872">
    <property type="term" value="F:metal ion binding"/>
    <property type="evidence" value="ECO:0007669"/>
    <property type="project" value="InterPro"/>
</dbReference>
<accession>A0A432L895</accession>
<comment type="caution">
    <text evidence="1">The sequence shown here is derived from an EMBL/GenBank/DDBJ whole genome shotgun (WGS) entry which is preliminary data.</text>
</comment>
<dbReference type="InterPro" id="IPR038390">
    <property type="entry name" value="Metal_Tscrpt_repr_sf"/>
</dbReference>
<dbReference type="AlphaFoldDB" id="A0A432L895"/>
<reference evidence="1 2" key="1">
    <citation type="submission" date="2018-12" db="EMBL/GenBank/DDBJ databases">
        <title>Lysinibacillus antri sp. nov., isolated from a cave soil.</title>
        <authorList>
            <person name="Narsing Rao M.P."/>
            <person name="Zhang H."/>
            <person name="Dong Z.-Y."/>
            <person name="Niu X.-K."/>
            <person name="Zhang K."/>
            <person name="Fang B.-Z."/>
            <person name="Kang Y.-Q."/>
            <person name="Xiao M."/>
            <person name="Li W.-J."/>
        </authorList>
    </citation>
    <scope>NUCLEOTIDE SEQUENCE [LARGE SCALE GENOMIC DNA]</scope>
    <source>
        <strain evidence="1 2">SYSU K30002</strain>
    </source>
</reference>
<proteinExistence type="predicted"/>
<gene>
    <name evidence="1" type="ORF">EK386_16700</name>
</gene>
<evidence type="ECO:0000313" key="1">
    <source>
        <dbReference type="EMBL" id="RUL48652.1"/>
    </source>
</evidence>
<dbReference type="GO" id="GO:0003677">
    <property type="term" value="F:DNA binding"/>
    <property type="evidence" value="ECO:0007669"/>
    <property type="project" value="InterPro"/>
</dbReference>